<dbReference type="AlphaFoldDB" id="A0A915IIP1"/>
<keyword evidence="1" id="KW-1185">Reference proteome</keyword>
<protein>
    <submittedName>
        <fullName evidence="2">Uncharacterized protein</fullName>
    </submittedName>
</protein>
<dbReference type="Proteomes" id="UP000887565">
    <property type="component" value="Unplaced"/>
</dbReference>
<sequence>GGGTPLLNAKRTAPRISGQFLGHNKDDLNEIFGVETSKQRNLNETSKKI</sequence>
<organism evidence="1 2">
    <name type="scientific">Romanomermis culicivorax</name>
    <name type="common">Nematode worm</name>
    <dbReference type="NCBI Taxonomy" id="13658"/>
    <lineage>
        <taxon>Eukaryota</taxon>
        <taxon>Metazoa</taxon>
        <taxon>Ecdysozoa</taxon>
        <taxon>Nematoda</taxon>
        <taxon>Enoplea</taxon>
        <taxon>Dorylaimia</taxon>
        <taxon>Mermithida</taxon>
        <taxon>Mermithoidea</taxon>
        <taxon>Mermithidae</taxon>
        <taxon>Romanomermis</taxon>
    </lineage>
</organism>
<accession>A0A915IIP1</accession>
<reference evidence="2" key="1">
    <citation type="submission" date="2022-11" db="UniProtKB">
        <authorList>
            <consortium name="WormBaseParasite"/>
        </authorList>
    </citation>
    <scope>IDENTIFICATION</scope>
</reference>
<name>A0A915IIP1_ROMCU</name>
<evidence type="ECO:0000313" key="2">
    <source>
        <dbReference type="WBParaSite" id="nRc.2.0.1.t13926-RA"/>
    </source>
</evidence>
<evidence type="ECO:0000313" key="1">
    <source>
        <dbReference type="Proteomes" id="UP000887565"/>
    </source>
</evidence>
<dbReference type="WBParaSite" id="nRc.2.0.1.t13926-RA">
    <property type="protein sequence ID" value="nRc.2.0.1.t13926-RA"/>
    <property type="gene ID" value="nRc.2.0.1.g13926"/>
</dbReference>
<proteinExistence type="predicted"/>